<keyword evidence="3 6" id="KW-0812">Transmembrane</keyword>
<feature type="transmembrane region" description="Helical" evidence="6">
    <location>
        <begin position="238"/>
        <end position="258"/>
    </location>
</feature>
<evidence type="ECO:0000256" key="4">
    <source>
        <dbReference type="ARBA" id="ARBA00022989"/>
    </source>
</evidence>
<dbReference type="InterPro" id="IPR000620">
    <property type="entry name" value="EamA_dom"/>
</dbReference>
<comment type="caution">
    <text evidence="8">The sequence shown here is derived from an EMBL/GenBank/DDBJ whole genome shotgun (WGS) entry which is preliminary data.</text>
</comment>
<dbReference type="GO" id="GO:0005886">
    <property type="term" value="C:plasma membrane"/>
    <property type="evidence" value="ECO:0007669"/>
    <property type="project" value="UniProtKB-SubCell"/>
</dbReference>
<feature type="transmembrane region" description="Helical" evidence="6">
    <location>
        <begin position="270"/>
        <end position="287"/>
    </location>
</feature>
<dbReference type="PANTHER" id="PTHR42920">
    <property type="entry name" value="OS03G0707200 PROTEIN-RELATED"/>
    <property type="match status" value="1"/>
</dbReference>
<dbReference type="Pfam" id="PF00892">
    <property type="entry name" value="EamA"/>
    <property type="match status" value="2"/>
</dbReference>
<feature type="transmembrane region" description="Helical" evidence="6">
    <location>
        <begin position="86"/>
        <end position="108"/>
    </location>
</feature>
<keyword evidence="4 6" id="KW-1133">Transmembrane helix</keyword>
<evidence type="ECO:0000256" key="5">
    <source>
        <dbReference type="ARBA" id="ARBA00023136"/>
    </source>
</evidence>
<sequence>MGKGTSHDRSGAGTALSAGAWLGAIALIGFILVATAQASNQILARGLAGSVPSFALAFFRWSIVAIGLAPIALKEIRDGRVPLGKNLWPIFAAGFMGMFLCGGPVYAAGVSTTAIHIALIMALSPITVLMISAVLGIEHVGPLQWLGTALALSGALLIISGGHPETLFALETASGDGLVVIAMLGWSGYTLLQSRAAPKASLLARMSLFSATGALFSLPLAAWEMWTMPAQVFSTKALSAYVFAGIVPGLLAYAGFAWLGGKFGSVRTSLVLYIGPIASALLSFAILGEPPRLIHLVGGLLILGGVWASLRR</sequence>
<dbReference type="EMBL" id="VITK01000007">
    <property type="protein sequence ID" value="TWA96077.1"/>
    <property type="molecule type" value="Genomic_DNA"/>
</dbReference>
<feature type="transmembrane region" description="Helical" evidence="6">
    <location>
        <begin position="293"/>
        <end position="310"/>
    </location>
</feature>
<gene>
    <name evidence="8" type="ORF">FBZ96_107269</name>
</gene>
<protein>
    <submittedName>
        <fullName evidence="8">EamA-like transporter family protein</fullName>
    </submittedName>
</protein>
<name>A0A560DG38_9BRAD</name>
<feature type="domain" description="EamA" evidence="7">
    <location>
        <begin position="174"/>
        <end position="308"/>
    </location>
</feature>
<feature type="transmembrane region" description="Helical" evidence="6">
    <location>
        <begin position="12"/>
        <end position="34"/>
    </location>
</feature>
<evidence type="ECO:0000313" key="9">
    <source>
        <dbReference type="Proteomes" id="UP000319949"/>
    </source>
</evidence>
<dbReference type="SUPFAM" id="SSF103481">
    <property type="entry name" value="Multidrug resistance efflux transporter EmrE"/>
    <property type="match status" value="2"/>
</dbReference>
<comment type="subcellular location">
    <subcellularLocation>
        <location evidence="1">Cell membrane</location>
        <topology evidence="1">Multi-pass membrane protein</topology>
    </subcellularLocation>
</comment>
<keyword evidence="2" id="KW-1003">Cell membrane</keyword>
<feature type="domain" description="EamA" evidence="7">
    <location>
        <begin position="26"/>
        <end position="159"/>
    </location>
</feature>
<dbReference type="InterPro" id="IPR037185">
    <property type="entry name" value="EmrE-like"/>
</dbReference>
<evidence type="ECO:0000259" key="7">
    <source>
        <dbReference type="Pfam" id="PF00892"/>
    </source>
</evidence>
<dbReference type="RefSeq" id="WP_186467641.1">
    <property type="nucleotide sequence ID" value="NZ_VITK01000007.1"/>
</dbReference>
<proteinExistence type="predicted"/>
<reference evidence="8 9" key="1">
    <citation type="submission" date="2019-06" db="EMBL/GenBank/DDBJ databases">
        <title>Genomic Encyclopedia of Type Strains, Phase IV (KMG-V): Genome sequencing to study the core and pangenomes of soil and plant-associated prokaryotes.</title>
        <authorList>
            <person name="Whitman W."/>
        </authorList>
    </citation>
    <scope>NUCLEOTIDE SEQUENCE [LARGE SCALE GENOMIC DNA]</scope>
    <source>
        <strain evidence="8 9">BR 510</strain>
    </source>
</reference>
<keyword evidence="9" id="KW-1185">Reference proteome</keyword>
<dbReference type="InterPro" id="IPR051258">
    <property type="entry name" value="Diverse_Substrate_Transporter"/>
</dbReference>
<feature type="transmembrane region" description="Helical" evidence="6">
    <location>
        <begin position="204"/>
        <end position="226"/>
    </location>
</feature>
<feature type="transmembrane region" description="Helical" evidence="6">
    <location>
        <begin position="143"/>
        <end position="161"/>
    </location>
</feature>
<dbReference type="PANTHER" id="PTHR42920:SF11">
    <property type="entry name" value="INNER MEMBRANE PROTEIN YTFF"/>
    <property type="match status" value="1"/>
</dbReference>
<dbReference type="AlphaFoldDB" id="A0A560DG38"/>
<evidence type="ECO:0000256" key="2">
    <source>
        <dbReference type="ARBA" id="ARBA00022475"/>
    </source>
</evidence>
<organism evidence="8 9">
    <name type="scientific">Bradyrhizobium stylosanthis</name>
    <dbReference type="NCBI Taxonomy" id="1803665"/>
    <lineage>
        <taxon>Bacteria</taxon>
        <taxon>Pseudomonadati</taxon>
        <taxon>Pseudomonadota</taxon>
        <taxon>Alphaproteobacteria</taxon>
        <taxon>Hyphomicrobiales</taxon>
        <taxon>Nitrobacteraceae</taxon>
        <taxon>Bradyrhizobium</taxon>
    </lineage>
</organism>
<evidence type="ECO:0000313" key="8">
    <source>
        <dbReference type="EMBL" id="TWA96077.1"/>
    </source>
</evidence>
<feature type="transmembrane region" description="Helical" evidence="6">
    <location>
        <begin position="54"/>
        <end position="74"/>
    </location>
</feature>
<feature type="transmembrane region" description="Helical" evidence="6">
    <location>
        <begin position="114"/>
        <end position="136"/>
    </location>
</feature>
<evidence type="ECO:0000256" key="3">
    <source>
        <dbReference type="ARBA" id="ARBA00022692"/>
    </source>
</evidence>
<evidence type="ECO:0000256" key="6">
    <source>
        <dbReference type="SAM" id="Phobius"/>
    </source>
</evidence>
<feature type="transmembrane region" description="Helical" evidence="6">
    <location>
        <begin position="173"/>
        <end position="192"/>
    </location>
</feature>
<dbReference type="Proteomes" id="UP000319949">
    <property type="component" value="Unassembled WGS sequence"/>
</dbReference>
<dbReference type="STRING" id="1803665.GCA_001641335_06974"/>
<evidence type="ECO:0000256" key="1">
    <source>
        <dbReference type="ARBA" id="ARBA00004651"/>
    </source>
</evidence>
<accession>A0A560DG38</accession>
<keyword evidence="5 6" id="KW-0472">Membrane</keyword>